<keyword evidence="1" id="KW-0812">Transmembrane</keyword>
<dbReference type="Proteomes" id="UP000230184">
    <property type="component" value="Unassembled WGS sequence"/>
</dbReference>
<comment type="caution">
    <text evidence="2">The sequence shown here is derived from an EMBL/GenBank/DDBJ whole genome shotgun (WGS) entry which is preliminary data.</text>
</comment>
<keyword evidence="1" id="KW-1133">Transmembrane helix</keyword>
<reference evidence="3" key="1">
    <citation type="submission" date="2017-09" db="EMBL/GenBank/DDBJ databases">
        <title>Depth-based differentiation of microbial function through sediment-hosted aquifers and enrichment of novel symbionts in the deep terrestrial subsurface.</title>
        <authorList>
            <person name="Probst A.J."/>
            <person name="Ladd B."/>
            <person name="Jarett J.K."/>
            <person name="Geller-Mcgrath D.E."/>
            <person name="Sieber C.M.K."/>
            <person name="Emerson J.B."/>
            <person name="Anantharaman K."/>
            <person name="Thomas B.C."/>
            <person name="Malmstrom R."/>
            <person name="Stieglmeier M."/>
            <person name="Klingl A."/>
            <person name="Woyke T."/>
            <person name="Ryan C.M."/>
            <person name="Banfield J.F."/>
        </authorList>
    </citation>
    <scope>NUCLEOTIDE SEQUENCE [LARGE SCALE GENOMIC DNA]</scope>
</reference>
<name>A0A2M6YUF1_9BACT</name>
<feature type="transmembrane region" description="Helical" evidence="1">
    <location>
        <begin position="16"/>
        <end position="35"/>
    </location>
</feature>
<protein>
    <submittedName>
        <fullName evidence="2">Uncharacterized protein</fullName>
    </submittedName>
</protein>
<organism evidence="2 3">
    <name type="scientific">Candidatus Roizmanbacteria bacterium CG07_land_8_20_14_0_80_34_15</name>
    <dbReference type="NCBI Taxonomy" id="1974849"/>
    <lineage>
        <taxon>Bacteria</taxon>
        <taxon>Candidatus Roizmaniibacteriota</taxon>
    </lineage>
</organism>
<accession>A0A2M6YUF1</accession>
<gene>
    <name evidence="2" type="ORF">COT02_02525</name>
</gene>
<evidence type="ECO:0000313" key="2">
    <source>
        <dbReference type="EMBL" id="PIU37103.1"/>
    </source>
</evidence>
<dbReference type="EMBL" id="PEWY01000068">
    <property type="protein sequence ID" value="PIU37103.1"/>
    <property type="molecule type" value="Genomic_DNA"/>
</dbReference>
<keyword evidence="1" id="KW-0472">Membrane</keyword>
<dbReference type="AlphaFoldDB" id="A0A2M6YUF1"/>
<evidence type="ECO:0000313" key="3">
    <source>
        <dbReference type="Proteomes" id="UP000230184"/>
    </source>
</evidence>
<evidence type="ECO:0000256" key="1">
    <source>
        <dbReference type="SAM" id="Phobius"/>
    </source>
</evidence>
<proteinExistence type="predicted"/>
<sequence>MKKKRLTRKQSVGQKSWITFIVLFFIVILLSLFVYKINSSIVFNSRAGGCFCGDLKCFNGNNFSKAYVDSGSNGSPQCCFGWPTGTLKNVKKDTCIQIGTPTIAMGLGYGSENNNPTVTPVSVDASNNPPIANDPVTPPITINTGCQLFNCNDDDLGFGLRSTKTVKRKIVNGITNYYRDVIGTNNDCNDNSRLTNVVDYCSYSCKLGFYGYGACANTSVWQKINENYNPNEDQIKILGYYTDSTCTKKYTCSITPTPIYSPTPTVTGKKIILTNSSSFNLVIIWGWITKYTDSTRTVALSKFFNNRLTNSMFSDIGTFYSNSSRSIDLTNVDICKPDQQYPNASYWVDLQYQRSDYSGFMSIFNWKPAKSISIKVPCEQSGFVIKSDMTY</sequence>